<dbReference type="Pfam" id="PF07690">
    <property type="entry name" value="MFS_1"/>
    <property type="match status" value="1"/>
</dbReference>
<organism evidence="7 8">
    <name type="scientific">Ancylostoma duodenale</name>
    <dbReference type="NCBI Taxonomy" id="51022"/>
    <lineage>
        <taxon>Eukaryota</taxon>
        <taxon>Metazoa</taxon>
        <taxon>Ecdysozoa</taxon>
        <taxon>Nematoda</taxon>
        <taxon>Chromadorea</taxon>
        <taxon>Rhabditida</taxon>
        <taxon>Rhabditina</taxon>
        <taxon>Rhabditomorpha</taxon>
        <taxon>Strongyloidea</taxon>
        <taxon>Ancylostomatidae</taxon>
        <taxon>Ancylostomatinae</taxon>
        <taxon>Ancylostoma</taxon>
    </lineage>
</organism>
<keyword evidence="3 6" id="KW-0812">Transmembrane</keyword>
<evidence type="ECO:0000256" key="3">
    <source>
        <dbReference type="ARBA" id="ARBA00022692"/>
    </source>
</evidence>
<protein>
    <recommendedName>
        <fullName evidence="9">Major facilitator superfamily (MFS) profile domain-containing protein</fullName>
    </recommendedName>
</protein>
<comment type="subcellular location">
    <subcellularLocation>
        <location evidence="1">Endomembrane system</location>
        <topology evidence="1">Multi-pass membrane protein</topology>
    </subcellularLocation>
</comment>
<keyword evidence="8" id="KW-1185">Reference proteome</keyword>
<feature type="transmembrane region" description="Helical" evidence="6">
    <location>
        <begin position="72"/>
        <end position="92"/>
    </location>
</feature>
<evidence type="ECO:0000256" key="5">
    <source>
        <dbReference type="ARBA" id="ARBA00023136"/>
    </source>
</evidence>
<sequence length="193" mass="21369">MFLGNLIYLLCGVTPYPPKWVMFTSRFVTGLGAGVNTVLRTYAVTASTVSDRSRSISLNSGSFALGLTIGPAPAFMGVMINLICACLVIFFFRESNVGLQRNIATENDEHLRFFALPQYDRLAIMTCIFTRFAQMFVITNLETLGAPLSMTMFGWNKQQTVQYNSLMHGGFGFIGFVIYAISVCFDIGKMSVQ</sequence>
<dbReference type="AlphaFoldDB" id="A0A0C2DF54"/>
<keyword evidence="2" id="KW-0813">Transport</keyword>
<feature type="transmembrane region" description="Helical" evidence="6">
    <location>
        <begin position="161"/>
        <end position="185"/>
    </location>
</feature>
<dbReference type="PANTHER" id="PTHR23510">
    <property type="entry name" value="INNER MEMBRANE TRANSPORT PROTEIN YAJR"/>
    <property type="match status" value="1"/>
</dbReference>
<dbReference type="GO" id="GO:0012505">
    <property type="term" value="C:endomembrane system"/>
    <property type="evidence" value="ECO:0007669"/>
    <property type="project" value="UniProtKB-SubCell"/>
</dbReference>
<dbReference type="Gene3D" id="1.20.1250.20">
    <property type="entry name" value="MFS general substrate transporter like domains"/>
    <property type="match status" value="1"/>
</dbReference>
<dbReference type="SUPFAM" id="SSF103473">
    <property type="entry name" value="MFS general substrate transporter"/>
    <property type="match status" value="1"/>
</dbReference>
<dbReference type="InterPro" id="IPR011701">
    <property type="entry name" value="MFS"/>
</dbReference>
<reference evidence="7 8" key="1">
    <citation type="submission" date="2013-12" db="EMBL/GenBank/DDBJ databases">
        <title>Draft genome of the parsitic nematode Ancylostoma duodenale.</title>
        <authorList>
            <person name="Mitreva M."/>
        </authorList>
    </citation>
    <scope>NUCLEOTIDE SEQUENCE [LARGE SCALE GENOMIC DNA]</scope>
    <source>
        <strain evidence="7 8">Zhejiang</strain>
    </source>
</reference>
<dbReference type="InterPro" id="IPR036259">
    <property type="entry name" value="MFS_trans_sf"/>
</dbReference>
<evidence type="ECO:0000256" key="1">
    <source>
        <dbReference type="ARBA" id="ARBA00004127"/>
    </source>
</evidence>
<evidence type="ECO:0008006" key="9">
    <source>
        <dbReference type="Google" id="ProtNLM"/>
    </source>
</evidence>
<dbReference type="EMBL" id="KN726330">
    <property type="protein sequence ID" value="KIH68618.1"/>
    <property type="molecule type" value="Genomic_DNA"/>
</dbReference>
<dbReference type="OrthoDB" id="370281at2759"/>
<proteinExistence type="predicted"/>
<feature type="transmembrane region" description="Helical" evidence="6">
    <location>
        <begin position="122"/>
        <end position="141"/>
    </location>
</feature>
<dbReference type="Proteomes" id="UP000054047">
    <property type="component" value="Unassembled WGS sequence"/>
</dbReference>
<evidence type="ECO:0000256" key="2">
    <source>
        <dbReference type="ARBA" id="ARBA00022448"/>
    </source>
</evidence>
<evidence type="ECO:0000256" key="4">
    <source>
        <dbReference type="ARBA" id="ARBA00022989"/>
    </source>
</evidence>
<dbReference type="PANTHER" id="PTHR23510:SF3">
    <property type="entry name" value="MAJOR FACILITATOR SUPERFAMILY DOMAIN-CONTAINING PROTEIN 8"/>
    <property type="match status" value="1"/>
</dbReference>
<dbReference type="GO" id="GO:0022857">
    <property type="term" value="F:transmembrane transporter activity"/>
    <property type="evidence" value="ECO:0007669"/>
    <property type="project" value="InterPro"/>
</dbReference>
<dbReference type="InterPro" id="IPR051068">
    <property type="entry name" value="MFS_Domain-Containing_Protein"/>
</dbReference>
<dbReference type="GO" id="GO:0005765">
    <property type="term" value="C:lysosomal membrane"/>
    <property type="evidence" value="ECO:0007669"/>
    <property type="project" value="TreeGrafter"/>
</dbReference>
<keyword evidence="4 6" id="KW-1133">Transmembrane helix</keyword>
<gene>
    <name evidence="7" type="ORF">ANCDUO_01036</name>
</gene>
<evidence type="ECO:0000313" key="8">
    <source>
        <dbReference type="Proteomes" id="UP000054047"/>
    </source>
</evidence>
<name>A0A0C2DF54_9BILA</name>
<keyword evidence="5 6" id="KW-0472">Membrane</keyword>
<evidence type="ECO:0000313" key="7">
    <source>
        <dbReference type="EMBL" id="KIH68618.1"/>
    </source>
</evidence>
<evidence type="ECO:0000256" key="6">
    <source>
        <dbReference type="SAM" id="Phobius"/>
    </source>
</evidence>
<accession>A0A0C2DF54</accession>